<dbReference type="SUPFAM" id="SSF51735">
    <property type="entry name" value="NAD(P)-binding Rossmann-fold domains"/>
    <property type="match status" value="1"/>
</dbReference>
<keyword evidence="3" id="KW-0560">Oxidoreductase</keyword>
<keyword evidence="4" id="KW-0472">Membrane</keyword>
<dbReference type="PANTHER" id="PTHR43391:SF14">
    <property type="entry name" value="DEHYDROGENASE_REDUCTASE SDR FAMILY PROTEIN 7-LIKE"/>
    <property type="match status" value="1"/>
</dbReference>
<sequence length="240" mass="27598">MMHRTWVILGATSIIAEQFAHFAAKAGHHLRLVGRNPEQLDLIARDIRLRYRIPCEIMLINFSEPSDQLITILNTEDRELDLFIAHSDFADNEHLNYQSIKYLVNTNITSTAILINAYLQSKQEKHHILYLSSVAACRGRAKNSLYGASKAAIEVFLQGLQQQATKSQKITIARLGYIDTRQTYGLPGIFYTARPYDCAKACWKKINHKKELFYYPGFWRIIMTVIAKLPSFIYKKMGKI</sequence>
<accession>A0A0A2SSA0</accession>
<dbReference type="GO" id="GO:0016491">
    <property type="term" value="F:oxidoreductase activity"/>
    <property type="evidence" value="ECO:0007669"/>
    <property type="project" value="UniProtKB-KW"/>
</dbReference>
<evidence type="ECO:0000256" key="2">
    <source>
        <dbReference type="ARBA" id="ARBA00022857"/>
    </source>
</evidence>
<evidence type="ECO:0000313" key="5">
    <source>
        <dbReference type="EMBL" id="KGP62611.1"/>
    </source>
</evidence>
<evidence type="ECO:0000313" key="6">
    <source>
        <dbReference type="Proteomes" id="UP000054422"/>
    </source>
</evidence>
<dbReference type="Pfam" id="PF00106">
    <property type="entry name" value="adh_short"/>
    <property type="match status" value="1"/>
</dbReference>
<dbReference type="EMBL" id="JNCF01000052">
    <property type="protein sequence ID" value="KGP62611.1"/>
    <property type="molecule type" value="Genomic_DNA"/>
</dbReference>
<organism evidence="5 6">
    <name type="scientific">Legionella norrlandica</name>
    <dbReference type="NCBI Taxonomy" id="1498499"/>
    <lineage>
        <taxon>Bacteria</taxon>
        <taxon>Pseudomonadati</taxon>
        <taxon>Pseudomonadota</taxon>
        <taxon>Gammaproteobacteria</taxon>
        <taxon>Legionellales</taxon>
        <taxon>Legionellaceae</taxon>
        <taxon>Legionella</taxon>
    </lineage>
</organism>
<evidence type="ECO:0000256" key="1">
    <source>
        <dbReference type="ARBA" id="ARBA00006484"/>
    </source>
</evidence>
<dbReference type="InterPro" id="IPR020904">
    <property type="entry name" value="Sc_DH/Rdtase_CS"/>
</dbReference>
<evidence type="ECO:0000256" key="3">
    <source>
        <dbReference type="ARBA" id="ARBA00023002"/>
    </source>
</evidence>
<dbReference type="PROSITE" id="PS00061">
    <property type="entry name" value="ADH_SHORT"/>
    <property type="match status" value="1"/>
</dbReference>
<evidence type="ECO:0000256" key="4">
    <source>
        <dbReference type="SAM" id="Phobius"/>
    </source>
</evidence>
<dbReference type="STRING" id="1498499.EP47_00945"/>
<reference evidence="5 6" key="1">
    <citation type="submission" date="2014-05" db="EMBL/GenBank/DDBJ databases">
        <authorList>
            <person name="Rizzardi K."/>
            <person name="Winiecka-Krusnell J."/>
            <person name="Ramliden M."/>
            <person name="Alm E."/>
            <person name="Andersson S."/>
            <person name="Byfors S."/>
        </authorList>
    </citation>
    <scope>NUCLEOTIDE SEQUENCE [LARGE SCALE GENOMIC DNA]</scope>
    <source>
        <strain evidence="5 6">LEGN</strain>
    </source>
</reference>
<dbReference type="PANTHER" id="PTHR43391">
    <property type="entry name" value="RETINOL DEHYDROGENASE-RELATED"/>
    <property type="match status" value="1"/>
</dbReference>
<dbReference type="Proteomes" id="UP000054422">
    <property type="component" value="Unassembled WGS sequence"/>
</dbReference>
<dbReference type="AlphaFoldDB" id="A0A0A2SSA0"/>
<proteinExistence type="inferred from homology"/>
<comment type="caution">
    <text evidence="5">The sequence shown here is derived from an EMBL/GenBank/DDBJ whole genome shotgun (WGS) entry which is preliminary data.</text>
</comment>
<dbReference type="RefSeq" id="WP_035890780.1">
    <property type="nucleotide sequence ID" value="NZ_JNCF01000052.1"/>
</dbReference>
<feature type="transmembrane region" description="Helical" evidence="4">
    <location>
        <begin position="212"/>
        <end position="234"/>
    </location>
</feature>
<dbReference type="InterPro" id="IPR036291">
    <property type="entry name" value="NAD(P)-bd_dom_sf"/>
</dbReference>
<keyword evidence="4" id="KW-0812">Transmembrane</keyword>
<gene>
    <name evidence="5" type="ORF">EP47_00945</name>
</gene>
<keyword evidence="2" id="KW-0521">NADP</keyword>
<keyword evidence="6" id="KW-1185">Reference proteome</keyword>
<name>A0A0A2SSA0_9GAMM</name>
<dbReference type="Gene3D" id="3.40.50.720">
    <property type="entry name" value="NAD(P)-binding Rossmann-like Domain"/>
    <property type="match status" value="1"/>
</dbReference>
<dbReference type="OrthoDB" id="335726at2"/>
<keyword evidence="4" id="KW-1133">Transmembrane helix</keyword>
<comment type="similarity">
    <text evidence="1">Belongs to the short-chain dehydrogenases/reductases (SDR) family.</text>
</comment>
<dbReference type="InterPro" id="IPR002347">
    <property type="entry name" value="SDR_fam"/>
</dbReference>
<protein>
    <submittedName>
        <fullName evidence="5">Short-chain dehydrogenase</fullName>
    </submittedName>
</protein>